<dbReference type="AlphaFoldDB" id="V4Q4V7"/>
<reference evidence="1 2" key="1">
    <citation type="submission" date="2013-07" db="EMBL/GenBank/DDBJ databases">
        <authorList>
            <person name="Schaap P.J."/>
            <person name="Mehboob F."/>
            <person name="Oosterkamp M.J."/>
            <person name="de Vos W.M."/>
            <person name="Stams A.J.M."/>
            <person name="Koehorst J.J."/>
        </authorList>
    </citation>
    <scope>NUCLEOTIDE SEQUENCE [LARGE SCALE GENOMIC DNA]</scope>
    <source>
        <strain evidence="1 2">AW-1</strain>
    </source>
</reference>
<evidence type="ECO:0000313" key="2">
    <source>
        <dbReference type="Proteomes" id="UP000017822"/>
    </source>
</evidence>
<dbReference type="EMBL" id="AOFQ01000058">
    <property type="protein sequence ID" value="ESQ97739.1"/>
    <property type="molecule type" value="Genomic_DNA"/>
</dbReference>
<proteinExistence type="predicted"/>
<organism evidence="1 2">
    <name type="scientific">Stutzerimonas chloritidismutans AW-1</name>
    <dbReference type="NCBI Taxonomy" id="1263865"/>
    <lineage>
        <taxon>Bacteria</taxon>
        <taxon>Pseudomonadati</taxon>
        <taxon>Pseudomonadota</taxon>
        <taxon>Gammaproteobacteria</taxon>
        <taxon>Pseudomonadales</taxon>
        <taxon>Pseudomonadaceae</taxon>
        <taxon>Stutzerimonas</taxon>
    </lineage>
</organism>
<name>V4Q4V7_STUCH</name>
<accession>V4Q4V7</accession>
<dbReference type="Proteomes" id="UP000017822">
    <property type="component" value="Unassembled WGS sequence"/>
</dbReference>
<protein>
    <submittedName>
        <fullName evidence="1">Uncharacterized protein</fullName>
    </submittedName>
</protein>
<sequence>MLFKIQMLSDVLNQLHGVASVHHGEHQVAFAAGEALGTTLGGCILQLYCLSPKDSAI</sequence>
<evidence type="ECO:0000313" key="1">
    <source>
        <dbReference type="EMBL" id="ESQ97739.1"/>
    </source>
</evidence>
<gene>
    <name evidence="1" type="ORF">F753_19350</name>
</gene>
<comment type="caution">
    <text evidence="1">The sequence shown here is derived from an EMBL/GenBank/DDBJ whole genome shotgun (WGS) entry which is preliminary data.</text>
</comment>